<dbReference type="RefSeq" id="WP_244676547.1">
    <property type="nucleotide sequence ID" value="NZ_CP095046.1"/>
</dbReference>
<evidence type="ECO:0000313" key="1">
    <source>
        <dbReference type="EMBL" id="UOQ73193.1"/>
    </source>
</evidence>
<name>A0A8T9QEE6_9BACT</name>
<keyword evidence="2" id="KW-1185">Reference proteome</keyword>
<proteinExistence type="predicted"/>
<protein>
    <submittedName>
        <fullName evidence="1">Uncharacterized protein</fullName>
    </submittedName>
</protein>
<accession>A0A8T9QEE6</accession>
<organism evidence="1 2">
    <name type="scientific">Hymenobacter cellulosilyticus</name>
    <dbReference type="NCBI Taxonomy" id="2932248"/>
    <lineage>
        <taxon>Bacteria</taxon>
        <taxon>Pseudomonadati</taxon>
        <taxon>Bacteroidota</taxon>
        <taxon>Cytophagia</taxon>
        <taxon>Cytophagales</taxon>
        <taxon>Hymenobacteraceae</taxon>
        <taxon>Hymenobacter</taxon>
    </lineage>
</organism>
<gene>
    <name evidence="1" type="ORF">MUN79_04270</name>
</gene>
<dbReference type="EMBL" id="CP095046">
    <property type="protein sequence ID" value="UOQ73193.1"/>
    <property type="molecule type" value="Genomic_DNA"/>
</dbReference>
<reference evidence="1" key="1">
    <citation type="submission" date="2022-04" db="EMBL/GenBank/DDBJ databases">
        <title>Hymenobacter sp. isolated from the air.</title>
        <authorList>
            <person name="Won M."/>
            <person name="Lee C.-M."/>
            <person name="Woen H.-Y."/>
            <person name="Kwon S.-W."/>
        </authorList>
    </citation>
    <scope>NUCLEOTIDE SEQUENCE</scope>
    <source>
        <strain evidence="1">5116S-3</strain>
    </source>
</reference>
<evidence type="ECO:0000313" key="2">
    <source>
        <dbReference type="Proteomes" id="UP000831796"/>
    </source>
</evidence>
<dbReference type="KEGG" id="hcu:MUN79_04270"/>
<dbReference type="AlphaFoldDB" id="A0A8T9QEE6"/>
<dbReference type="Proteomes" id="UP000831796">
    <property type="component" value="Chromosome"/>
</dbReference>
<sequence>MEPGFGAFPVGAAGGGLLDNEATAITVSGNDIYIAGQFASPTITFGSIMLSSTSVDYTTDGFVAKLTQQGGTARFVWAERIGGTRGQYITAVACAGTSVYVAGYTDGPTAQFGAFTFQNASSDTYTTDAFVAKLTDAGNAASFTWVQYLGGTDFDQADALVAEGNSVYLVVSSSSPAFAIGNTVFSSAGGSDIFVVRLADAWATSTITWTRQLGGTGADQARALTLSGDNLYLAGGTSSPGLSFGSGNSNSAGGYDAVVAKLTTAGVPVWIARGGGSSNESAYALAVSGSNVYVAGYQASLTARFGTTSLVRSGPNASMGTDLFVARLTDAGPTGDFTWARKADGIGSSNYAFAVAVSGASVYVAGQIEGSTTFGSVPVSTGGGRGGAFWRC</sequence>